<proteinExistence type="predicted"/>
<organism evidence="1 2">
    <name type="scientific">Lentinula raphanica</name>
    <dbReference type="NCBI Taxonomy" id="153919"/>
    <lineage>
        <taxon>Eukaryota</taxon>
        <taxon>Fungi</taxon>
        <taxon>Dikarya</taxon>
        <taxon>Basidiomycota</taxon>
        <taxon>Agaricomycotina</taxon>
        <taxon>Agaricomycetes</taxon>
        <taxon>Agaricomycetidae</taxon>
        <taxon>Agaricales</taxon>
        <taxon>Marasmiineae</taxon>
        <taxon>Omphalotaceae</taxon>
        <taxon>Lentinula</taxon>
    </lineage>
</organism>
<gene>
    <name evidence="1" type="ORF">F5878DRAFT_621833</name>
</gene>
<reference evidence="1" key="1">
    <citation type="submission" date="2022-08" db="EMBL/GenBank/DDBJ databases">
        <authorList>
            <consortium name="DOE Joint Genome Institute"/>
            <person name="Min B."/>
            <person name="Riley R."/>
            <person name="Sierra-Patev S."/>
            <person name="Naranjo-Ortiz M."/>
            <person name="Looney B."/>
            <person name="Konkel Z."/>
            <person name="Slot J.C."/>
            <person name="Sakamoto Y."/>
            <person name="Steenwyk J.L."/>
            <person name="Rokas A."/>
            <person name="Carro J."/>
            <person name="Camarero S."/>
            <person name="Ferreira P."/>
            <person name="Molpeceres G."/>
            <person name="Ruiz-Duenas F.J."/>
            <person name="Serrano A."/>
            <person name="Henrissat B."/>
            <person name="Drula E."/>
            <person name="Hughes K.W."/>
            <person name="Mata J.L."/>
            <person name="Ishikawa N.K."/>
            <person name="Vargas-Isla R."/>
            <person name="Ushijima S."/>
            <person name="Smith C.A."/>
            <person name="Ahrendt S."/>
            <person name="Andreopoulos W."/>
            <person name="He G."/>
            <person name="Labutti K."/>
            <person name="Lipzen A."/>
            <person name="Ng V."/>
            <person name="Sandor L."/>
            <person name="Barry K."/>
            <person name="Martinez A.T."/>
            <person name="Xiao Y."/>
            <person name="Gibbons J.G."/>
            <person name="Terashima K."/>
            <person name="Hibbett D.S."/>
            <person name="Grigoriev I.V."/>
        </authorList>
    </citation>
    <scope>NUCLEOTIDE SEQUENCE</scope>
    <source>
        <strain evidence="1">TFB9207</strain>
    </source>
</reference>
<evidence type="ECO:0008006" key="3">
    <source>
        <dbReference type="Google" id="ProtNLM"/>
    </source>
</evidence>
<accession>A0AA38UDM5</accession>
<evidence type="ECO:0000313" key="1">
    <source>
        <dbReference type="EMBL" id="KAJ3837646.1"/>
    </source>
</evidence>
<dbReference type="Proteomes" id="UP001163846">
    <property type="component" value="Unassembled WGS sequence"/>
</dbReference>
<dbReference type="InterPro" id="IPR032675">
    <property type="entry name" value="LRR_dom_sf"/>
</dbReference>
<dbReference type="Gene3D" id="3.80.10.10">
    <property type="entry name" value="Ribonuclease Inhibitor"/>
    <property type="match status" value="1"/>
</dbReference>
<dbReference type="SUPFAM" id="SSF52047">
    <property type="entry name" value="RNI-like"/>
    <property type="match status" value="1"/>
</dbReference>
<sequence>MTTVVKSLAKLSLTKPKVDLPGLPEELWFTILRHACQVSDLCDAPQLLRLPLGLHRKARVKQMKFQLRIILVCKAWYRIAFPCLFEEIAILHNVGLCSIFDLILKNSLGHVTKRLDVYANTPLDARVFSTLLSCLVHLRIVNIANSSGQYIPAPISECIYAHPNLTAVNTTRLENHSNVQCVVKEPTLQVVSLSACFFTKTVEHYRYNLSKVTQLYVLEEPYITPRDISTHMCGNMPSVTSILFGQLISDEFPYLLDALYKFLPNLHFVGIQTTFHCLSLPFSEGSLDEYHFSPSVHTFGLIFKRPKATTRNYRRFCGTLRRFHGESLKVIRLGEETVNDLHSRPFAAKLVEDTFRSKGWRMEVGDMYV</sequence>
<name>A0AA38UDM5_9AGAR</name>
<keyword evidence="2" id="KW-1185">Reference proteome</keyword>
<protein>
    <recommendedName>
        <fullName evidence="3">F-box domain-containing protein</fullName>
    </recommendedName>
</protein>
<dbReference type="EMBL" id="MU806232">
    <property type="protein sequence ID" value="KAJ3837646.1"/>
    <property type="molecule type" value="Genomic_DNA"/>
</dbReference>
<evidence type="ECO:0000313" key="2">
    <source>
        <dbReference type="Proteomes" id="UP001163846"/>
    </source>
</evidence>
<comment type="caution">
    <text evidence="1">The sequence shown here is derived from an EMBL/GenBank/DDBJ whole genome shotgun (WGS) entry which is preliminary data.</text>
</comment>
<dbReference type="AlphaFoldDB" id="A0AA38UDM5"/>